<organism evidence="1 2">
    <name type="scientific">Austropuccinia psidii MF-1</name>
    <dbReference type="NCBI Taxonomy" id="1389203"/>
    <lineage>
        <taxon>Eukaryota</taxon>
        <taxon>Fungi</taxon>
        <taxon>Dikarya</taxon>
        <taxon>Basidiomycota</taxon>
        <taxon>Pucciniomycotina</taxon>
        <taxon>Pucciniomycetes</taxon>
        <taxon>Pucciniales</taxon>
        <taxon>Sphaerophragmiaceae</taxon>
        <taxon>Austropuccinia</taxon>
    </lineage>
</organism>
<sequence length="175" mass="19995">MDKFTKRLGKSLSLSTSYHPQTDSLAERMIEDLEDIISRFCAFGLDFKDSNGFNHDWCTLIPDLDLAYKTTIHASTRKTSGMLEKGWNPRLPVDTLKKDLAHIHPGASIFKLFLDKVRHHAKQSMTDALEYPKKKWDKSHKAPEFKVGALVKFVYESLVNSNNIKSTITVLSRKI</sequence>
<gene>
    <name evidence="1" type="ORF">O181_008760</name>
</gene>
<dbReference type="InterPro" id="IPR012337">
    <property type="entry name" value="RNaseH-like_sf"/>
</dbReference>
<dbReference type="Gene3D" id="3.30.420.10">
    <property type="entry name" value="Ribonuclease H-like superfamily/Ribonuclease H"/>
    <property type="match status" value="1"/>
</dbReference>
<name>A0A9Q3GJ75_9BASI</name>
<evidence type="ECO:0000313" key="2">
    <source>
        <dbReference type="Proteomes" id="UP000765509"/>
    </source>
</evidence>
<dbReference type="InterPro" id="IPR036397">
    <property type="entry name" value="RNaseH_sf"/>
</dbReference>
<keyword evidence="2" id="KW-1185">Reference proteome</keyword>
<accession>A0A9Q3GJ75</accession>
<protein>
    <recommendedName>
        <fullName evidence="3">Integrase catalytic domain-containing protein</fullName>
    </recommendedName>
</protein>
<dbReference type="GO" id="GO:0003676">
    <property type="term" value="F:nucleic acid binding"/>
    <property type="evidence" value="ECO:0007669"/>
    <property type="project" value="InterPro"/>
</dbReference>
<proteinExistence type="predicted"/>
<dbReference type="AlphaFoldDB" id="A0A9Q3GJ75"/>
<reference evidence="1" key="1">
    <citation type="submission" date="2021-03" db="EMBL/GenBank/DDBJ databases">
        <title>Draft genome sequence of rust myrtle Austropuccinia psidii MF-1, a brazilian biotype.</title>
        <authorList>
            <person name="Quecine M.C."/>
            <person name="Pachon D.M.R."/>
            <person name="Bonatelli M.L."/>
            <person name="Correr F.H."/>
            <person name="Franceschini L.M."/>
            <person name="Leite T.F."/>
            <person name="Margarido G.R.A."/>
            <person name="Almeida C.A."/>
            <person name="Ferrarezi J.A."/>
            <person name="Labate C.A."/>
        </authorList>
    </citation>
    <scope>NUCLEOTIDE SEQUENCE</scope>
    <source>
        <strain evidence="1">MF-1</strain>
    </source>
</reference>
<dbReference type="SUPFAM" id="SSF53098">
    <property type="entry name" value="Ribonuclease H-like"/>
    <property type="match status" value="1"/>
</dbReference>
<dbReference type="EMBL" id="AVOT02002062">
    <property type="protein sequence ID" value="MBW0469045.1"/>
    <property type="molecule type" value="Genomic_DNA"/>
</dbReference>
<evidence type="ECO:0008006" key="3">
    <source>
        <dbReference type="Google" id="ProtNLM"/>
    </source>
</evidence>
<dbReference type="OrthoDB" id="4779840at2759"/>
<evidence type="ECO:0000313" key="1">
    <source>
        <dbReference type="EMBL" id="MBW0469045.1"/>
    </source>
</evidence>
<dbReference type="Proteomes" id="UP000765509">
    <property type="component" value="Unassembled WGS sequence"/>
</dbReference>
<comment type="caution">
    <text evidence="1">The sequence shown here is derived from an EMBL/GenBank/DDBJ whole genome shotgun (WGS) entry which is preliminary data.</text>
</comment>